<keyword evidence="3" id="KW-1185">Reference proteome</keyword>
<sequence>MYMPMSRPQISNDLMQVVQEIHREQTGSNAGSFEEALKTVVQLASQQVGDEGWYPSKYAGMALDRVLGDDQPSPVAQQRPDPRSVIDPDQQAVFKHTLDEDYTVTLPKAERTALNLSPGEILQVIAYSATENNDE</sequence>
<proteinExistence type="predicted"/>
<evidence type="ECO:0000313" key="2">
    <source>
        <dbReference type="EMBL" id="OVE82981.1"/>
    </source>
</evidence>
<dbReference type="Proteomes" id="UP000196084">
    <property type="component" value="Unassembled WGS sequence"/>
</dbReference>
<protein>
    <submittedName>
        <fullName evidence="2">Uncharacterized protein</fullName>
    </submittedName>
</protein>
<accession>A0A202E437</accession>
<reference evidence="2 3" key="1">
    <citation type="submission" date="2017-02" db="EMBL/GenBank/DDBJ databases">
        <title>Natronthermophilus aegyptiacus gen. nov.,sp. nov., an aerobic, extremely halophilic alkalithermophilic archaeon isolated from the athalassohaline Wadi An Natrun, Egypt.</title>
        <authorList>
            <person name="Zhao B."/>
        </authorList>
    </citation>
    <scope>NUCLEOTIDE SEQUENCE [LARGE SCALE GENOMIC DNA]</scope>
    <source>
        <strain evidence="2 3">CGMCC 1.3597</strain>
    </source>
</reference>
<evidence type="ECO:0000256" key="1">
    <source>
        <dbReference type="SAM" id="MobiDB-lite"/>
    </source>
</evidence>
<dbReference type="AlphaFoldDB" id="A0A202E437"/>
<gene>
    <name evidence="2" type="ORF">B2G88_18530</name>
</gene>
<dbReference type="EMBL" id="MWPH01000005">
    <property type="protein sequence ID" value="OVE82981.1"/>
    <property type="molecule type" value="Genomic_DNA"/>
</dbReference>
<comment type="caution">
    <text evidence="2">The sequence shown here is derived from an EMBL/GenBank/DDBJ whole genome shotgun (WGS) entry which is preliminary data.</text>
</comment>
<feature type="region of interest" description="Disordered" evidence="1">
    <location>
        <begin position="67"/>
        <end position="87"/>
    </location>
</feature>
<organism evidence="2 3">
    <name type="scientific">Natronolimnobius baerhuensis</name>
    <dbReference type="NCBI Taxonomy" id="253108"/>
    <lineage>
        <taxon>Archaea</taxon>
        <taxon>Methanobacteriati</taxon>
        <taxon>Methanobacteriota</taxon>
        <taxon>Stenosarchaea group</taxon>
        <taxon>Halobacteria</taxon>
        <taxon>Halobacteriales</taxon>
        <taxon>Natrialbaceae</taxon>
        <taxon>Natronolimnobius</taxon>
    </lineage>
</organism>
<evidence type="ECO:0000313" key="3">
    <source>
        <dbReference type="Proteomes" id="UP000196084"/>
    </source>
</evidence>
<name>A0A202E437_9EURY</name>